<evidence type="ECO:0000259" key="9">
    <source>
        <dbReference type="Pfam" id="PF00056"/>
    </source>
</evidence>
<comment type="similarity">
    <text evidence="1">Belongs to the LDH/MDH superfamily. MDH type 1 family.</text>
</comment>
<dbReference type="Pfam" id="PF00056">
    <property type="entry name" value="Ldh_1_N"/>
    <property type="match status" value="1"/>
</dbReference>
<keyword evidence="5" id="KW-0816">Tricarboxylic acid cycle</keyword>
<keyword evidence="7" id="KW-0520">NAD</keyword>
<sequence length="341" mass="37131">MLCLNRNLLNTLCIRAGKPLLRALFSEERYLPESIHDVRVTVLGAAGKVGHLASLLLKQSPLLAELRLYDVSGVEELGADVSLINTNCAVRVFSGVEELPDALEGTDIVLFMVGSPGKPPMTSKDLFTLNAEITAALAHQCAALCPDAILGICTKPVNGMVPLVSEVMKLYGIYNPDKIVGMTTLNTIRANSTVAEEYLTNAAYVHVPVIGGASTETAVPLLSRALPFSEFSQEMTEMLVTKIMDREAGYGICSAAHAVSRFIQTLARGLHNQKSVMSAFVRSDTCPGLRYFCNQIRFGPHGVMRNYGIPPLTPFEIQLLYSVRHKVKHEIVAGEKFAREN</sequence>
<dbReference type="PANTHER" id="PTHR11540:SF16">
    <property type="entry name" value="MALATE DEHYDROGENASE, MITOCHONDRIAL"/>
    <property type="match status" value="1"/>
</dbReference>
<evidence type="ECO:0000256" key="8">
    <source>
        <dbReference type="RuleBase" id="RU003369"/>
    </source>
</evidence>
<dbReference type="InterPro" id="IPR001236">
    <property type="entry name" value="Lactate/malate_DH_N"/>
</dbReference>
<evidence type="ECO:0000256" key="2">
    <source>
        <dbReference type="ARBA" id="ARBA00011738"/>
    </source>
</evidence>
<dbReference type="GO" id="GO:0005739">
    <property type="term" value="C:mitochondrion"/>
    <property type="evidence" value="ECO:0007669"/>
    <property type="project" value="TreeGrafter"/>
</dbReference>
<gene>
    <name evidence="11" type="ORF">TDIB3V08_LOCUS4677</name>
</gene>
<dbReference type="EC" id="1.1.1.37" evidence="3"/>
<keyword evidence="6 8" id="KW-0560">Oxidoreductase</keyword>
<evidence type="ECO:0000313" key="11">
    <source>
        <dbReference type="EMBL" id="CAD7198396.1"/>
    </source>
</evidence>
<evidence type="ECO:0000256" key="5">
    <source>
        <dbReference type="ARBA" id="ARBA00022532"/>
    </source>
</evidence>
<dbReference type="InterPro" id="IPR036291">
    <property type="entry name" value="NAD(P)-bd_dom_sf"/>
</dbReference>
<dbReference type="GO" id="GO:0006099">
    <property type="term" value="P:tricarboxylic acid cycle"/>
    <property type="evidence" value="ECO:0007669"/>
    <property type="project" value="UniProtKB-KW"/>
</dbReference>
<dbReference type="GO" id="GO:0030060">
    <property type="term" value="F:L-malate dehydrogenase (NAD+) activity"/>
    <property type="evidence" value="ECO:0007669"/>
    <property type="project" value="UniProtKB-EC"/>
</dbReference>
<dbReference type="InterPro" id="IPR015955">
    <property type="entry name" value="Lactate_DH/Glyco_Ohase_4_C"/>
</dbReference>
<dbReference type="SUPFAM" id="SSF56327">
    <property type="entry name" value="LDH C-terminal domain-like"/>
    <property type="match status" value="1"/>
</dbReference>
<dbReference type="Pfam" id="PF02866">
    <property type="entry name" value="Ldh_1_C"/>
    <property type="match status" value="1"/>
</dbReference>
<feature type="domain" description="Lactate/malate dehydrogenase C-terminal" evidence="10">
    <location>
        <begin position="183"/>
        <end position="337"/>
    </location>
</feature>
<proteinExistence type="inferred from homology"/>
<dbReference type="InterPro" id="IPR022383">
    <property type="entry name" value="Lactate/malate_DH_C"/>
</dbReference>
<evidence type="ECO:0000259" key="10">
    <source>
        <dbReference type="Pfam" id="PF02866"/>
    </source>
</evidence>
<reference evidence="11" key="1">
    <citation type="submission" date="2020-11" db="EMBL/GenBank/DDBJ databases">
        <authorList>
            <person name="Tran Van P."/>
        </authorList>
    </citation>
    <scope>NUCLEOTIDE SEQUENCE</scope>
</reference>
<comment type="subunit">
    <text evidence="2">Homodimer.</text>
</comment>
<name>A0A7R8VGX9_TIMDO</name>
<dbReference type="Gene3D" id="3.90.110.10">
    <property type="entry name" value="Lactate dehydrogenase/glycoside hydrolase, family 4, C-terminal"/>
    <property type="match status" value="1"/>
</dbReference>
<evidence type="ECO:0000256" key="3">
    <source>
        <dbReference type="ARBA" id="ARBA00012995"/>
    </source>
</evidence>
<evidence type="ECO:0000256" key="1">
    <source>
        <dbReference type="ARBA" id="ARBA00008824"/>
    </source>
</evidence>
<dbReference type="SUPFAM" id="SSF51735">
    <property type="entry name" value="NAD(P)-binding Rossmann-fold domains"/>
    <property type="match status" value="1"/>
</dbReference>
<evidence type="ECO:0000256" key="7">
    <source>
        <dbReference type="ARBA" id="ARBA00023027"/>
    </source>
</evidence>
<organism evidence="11">
    <name type="scientific">Timema douglasi</name>
    <name type="common">Walking stick</name>
    <dbReference type="NCBI Taxonomy" id="61478"/>
    <lineage>
        <taxon>Eukaryota</taxon>
        <taxon>Metazoa</taxon>
        <taxon>Ecdysozoa</taxon>
        <taxon>Arthropoda</taxon>
        <taxon>Hexapoda</taxon>
        <taxon>Insecta</taxon>
        <taxon>Pterygota</taxon>
        <taxon>Neoptera</taxon>
        <taxon>Polyneoptera</taxon>
        <taxon>Phasmatodea</taxon>
        <taxon>Timematodea</taxon>
        <taxon>Timematoidea</taxon>
        <taxon>Timematidae</taxon>
        <taxon>Timema</taxon>
    </lineage>
</organism>
<dbReference type="AlphaFoldDB" id="A0A7R8VGX9"/>
<protein>
    <recommendedName>
        <fullName evidence="4">Malate dehydrogenase, mitochondrial</fullName>
        <ecNumber evidence="3">1.1.1.37</ecNumber>
    </recommendedName>
</protein>
<evidence type="ECO:0000256" key="4">
    <source>
        <dbReference type="ARBA" id="ARBA00016075"/>
    </source>
</evidence>
<dbReference type="EMBL" id="OA566162">
    <property type="protein sequence ID" value="CAD7198396.1"/>
    <property type="molecule type" value="Genomic_DNA"/>
</dbReference>
<dbReference type="FunFam" id="3.40.50.720:FF:000268">
    <property type="entry name" value="Malate dehydrogenase"/>
    <property type="match status" value="1"/>
</dbReference>
<dbReference type="PANTHER" id="PTHR11540">
    <property type="entry name" value="MALATE AND LACTATE DEHYDROGENASE"/>
    <property type="match status" value="1"/>
</dbReference>
<feature type="domain" description="Lactate/malate dehydrogenase N-terminal" evidence="9">
    <location>
        <begin position="38"/>
        <end position="181"/>
    </location>
</feature>
<accession>A0A7R8VGX9</accession>
<dbReference type="Gene3D" id="3.40.50.720">
    <property type="entry name" value="NAD(P)-binding Rossmann-like Domain"/>
    <property type="match status" value="1"/>
</dbReference>
<evidence type="ECO:0000256" key="6">
    <source>
        <dbReference type="ARBA" id="ARBA00023002"/>
    </source>
</evidence>